<evidence type="ECO:0000313" key="3">
    <source>
        <dbReference type="Proteomes" id="UP000063781"/>
    </source>
</evidence>
<sequence length="115" mass="13002">MIRLHIKLNQKGALVWSAVLLALLLGFMAFFPSMSNDAMKELTSGKLQSLPQSILSVIGFDSFPDFTDIKVYYGYIMQYVNMALAVYALLMGLNWYLKEENEGPLNICFLSQEHA</sequence>
<keyword evidence="1" id="KW-1133">Transmembrane helix</keyword>
<keyword evidence="1" id="KW-0812">Transmembrane</keyword>
<organism evidence="2 3">
    <name type="scientific">Erysipelothrix larvae</name>
    <dbReference type="NCBI Taxonomy" id="1514105"/>
    <lineage>
        <taxon>Bacteria</taxon>
        <taxon>Bacillati</taxon>
        <taxon>Bacillota</taxon>
        <taxon>Erysipelotrichia</taxon>
        <taxon>Erysipelotrichales</taxon>
        <taxon>Erysipelotrichaceae</taxon>
        <taxon>Erysipelothrix</taxon>
    </lineage>
</organism>
<dbReference type="STRING" id="1514105.AOC36_04330"/>
<evidence type="ECO:0000313" key="2">
    <source>
        <dbReference type="EMBL" id="AMC93225.1"/>
    </source>
</evidence>
<dbReference type="OrthoDB" id="9800309at2"/>
<feature type="transmembrane region" description="Helical" evidence="1">
    <location>
        <begin position="12"/>
        <end position="31"/>
    </location>
</feature>
<keyword evidence="1" id="KW-0472">Membrane</keyword>
<dbReference type="AlphaFoldDB" id="A0A109UGU5"/>
<dbReference type="RefSeq" id="WP_067631787.1">
    <property type="nucleotide sequence ID" value="NZ_CP013213.1"/>
</dbReference>
<keyword evidence="3" id="KW-1185">Reference proteome</keyword>
<gene>
    <name evidence="2" type="ORF">AOC36_04330</name>
</gene>
<protein>
    <submittedName>
        <fullName evidence="2">Uncharacterized protein</fullName>
    </submittedName>
</protein>
<feature type="transmembrane region" description="Helical" evidence="1">
    <location>
        <begin position="72"/>
        <end position="97"/>
    </location>
</feature>
<dbReference type="EMBL" id="CP013213">
    <property type="protein sequence ID" value="AMC93225.1"/>
    <property type="molecule type" value="Genomic_DNA"/>
</dbReference>
<dbReference type="Proteomes" id="UP000063781">
    <property type="component" value="Chromosome"/>
</dbReference>
<dbReference type="KEGG" id="erl:AOC36_04330"/>
<accession>A0A109UGU5</accession>
<evidence type="ECO:0000256" key="1">
    <source>
        <dbReference type="SAM" id="Phobius"/>
    </source>
</evidence>
<name>A0A109UGU5_9FIRM</name>
<reference evidence="2 3" key="1">
    <citation type="submission" date="2015-10" db="EMBL/GenBank/DDBJ databases">
        <title>Erysipelothrix larvae sp. LV19 isolated from the larval gut of the rhinoceros beetle, Trypoxylus dichotomus.</title>
        <authorList>
            <person name="Lim S."/>
            <person name="Kim B.-C."/>
        </authorList>
    </citation>
    <scope>NUCLEOTIDE SEQUENCE [LARGE SCALE GENOMIC DNA]</scope>
    <source>
        <strain evidence="2 3">LV19</strain>
    </source>
</reference>
<proteinExistence type="predicted"/>